<accession>A0A3N6LSR6</accession>
<evidence type="ECO:0000313" key="2">
    <source>
        <dbReference type="EMBL" id="RQG93013.1"/>
    </source>
</evidence>
<name>A0A3N6LSR6_9EURY</name>
<dbReference type="InterPro" id="IPR019267">
    <property type="entry name" value="CRISPR-assoc_Cas6_C"/>
</dbReference>
<dbReference type="Pfam" id="PF10040">
    <property type="entry name" value="CRISPR_Cas6"/>
    <property type="match status" value="1"/>
</dbReference>
<dbReference type="RefSeq" id="WP_124176899.1">
    <property type="nucleotide sequence ID" value="NZ_REFY01000001.1"/>
</dbReference>
<dbReference type="Gene3D" id="3.30.70.1900">
    <property type="match status" value="1"/>
</dbReference>
<protein>
    <submittedName>
        <fullName evidence="2">CRISPR system precrRNA processing endoribonuclease RAMP protein Cas6</fullName>
    </submittedName>
</protein>
<proteinExistence type="predicted"/>
<dbReference type="OrthoDB" id="116088at2157"/>
<evidence type="ECO:0000259" key="1">
    <source>
        <dbReference type="Pfam" id="PF10040"/>
    </source>
</evidence>
<gene>
    <name evidence="2" type="ORF">EA462_02030</name>
</gene>
<organism evidence="2 3">
    <name type="scientific">Natrarchaeobius halalkaliphilus</name>
    <dbReference type="NCBI Taxonomy" id="1679091"/>
    <lineage>
        <taxon>Archaea</taxon>
        <taxon>Methanobacteriati</taxon>
        <taxon>Methanobacteriota</taxon>
        <taxon>Stenosarchaea group</taxon>
        <taxon>Halobacteria</taxon>
        <taxon>Halobacteriales</taxon>
        <taxon>Natrialbaceae</taxon>
        <taxon>Natrarchaeobius</taxon>
    </lineage>
</organism>
<keyword evidence="3" id="KW-1185">Reference proteome</keyword>
<reference evidence="2 3" key="1">
    <citation type="submission" date="2018-10" db="EMBL/GenBank/DDBJ databases">
        <title>Natrarchaeobius chitinivorans gen. nov., sp. nov., and Natrarchaeobius haloalkaliphilus sp. nov., alkaliphilic, chitin-utilizing haloarchaea from hypersaline alkaline lakes.</title>
        <authorList>
            <person name="Sorokin D.Y."/>
            <person name="Elcheninov A.G."/>
            <person name="Kostrikina N.A."/>
            <person name="Bale N.J."/>
            <person name="Sinninghe Damste J.S."/>
            <person name="Khijniak T.V."/>
            <person name="Kublanov I.V."/>
            <person name="Toshchakov S.V."/>
        </authorList>
    </citation>
    <scope>NUCLEOTIDE SEQUENCE [LARGE SCALE GENOMIC DNA]</scope>
    <source>
        <strain evidence="2 3">AArcht-Sl</strain>
    </source>
</reference>
<dbReference type="CDD" id="cd21141">
    <property type="entry name" value="Cas6_III-like"/>
    <property type="match status" value="1"/>
</dbReference>
<dbReference type="Proteomes" id="UP000273828">
    <property type="component" value="Unassembled WGS sequence"/>
</dbReference>
<dbReference type="EMBL" id="REFY01000001">
    <property type="protein sequence ID" value="RQG93013.1"/>
    <property type="molecule type" value="Genomic_DNA"/>
</dbReference>
<dbReference type="AlphaFoldDB" id="A0A3N6LSR6"/>
<dbReference type="Gene3D" id="3.30.70.1890">
    <property type="match status" value="1"/>
</dbReference>
<feature type="domain" description="CRISPR-associated protein Cas6 C-terminal" evidence="1">
    <location>
        <begin position="153"/>
        <end position="281"/>
    </location>
</feature>
<evidence type="ECO:0000313" key="3">
    <source>
        <dbReference type="Proteomes" id="UP000273828"/>
    </source>
</evidence>
<sequence>MAQQSHSSARTRRVEIRLRPEERFAVPLSDGYSVYSALLSALESADADASARVHDSQIGSLHTSGLQGVFGDSDRSHHKLALPNEEYRLSIGITDPEDEAIFQALVAALVLEGDSIELTNGSLRVDSFESENSSHQDLLETAASFDDPSLEFDFETATCIEEAGSVTTMFPVRTAVFSSLLGKWNRTAPENLEVDVSRDAIASSVIEKPDDSSYRTHSVLVNRVEDDDGNPRPIFRQGFSGRCTYAFKDASESVENALSALALFAEYSGVGSAVARGCGNVNIQVVDE</sequence>
<dbReference type="InterPro" id="IPR045747">
    <property type="entry name" value="CRISPR-assoc_prot_Cas6_N_sf"/>
</dbReference>
<comment type="caution">
    <text evidence="2">The sequence shown here is derived from an EMBL/GenBank/DDBJ whole genome shotgun (WGS) entry which is preliminary data.</text>
</comment>